<proteinExistence type="predicted"/>
<comment type="caution">
    <text evidence="1">The sequence shown here is derived from an EMBL/GenBank/DDBJ whole genome shotgun (WGS) entry which is preliminary data.</text>
</comment>
<evidence type="ECO:0000313" key="2">
    <source>
        <dbReference type="Proteomes" id="UP000599312"/>
    </source>
</evidence>
<keyword evidence="2" id="KW-1185">Reference proteome</keyword>
<gene>
    <name evidence="1" type="ORF">I2H38_04570</name>
</gene>
<evidence type="ECO:0000313" key="1">
    <source>
        <dbReference type="EMBL" id="MBF9232648.1"/>
    </source>
</evidence>
<protein>
    <recommendedName>
        <fullName evidence="3">Aminoglycoside phosphotransferase domain-containing protein</fullName>
    </recommendedName>
</protein>
<accession>A0A931BMJ6</accession>
<dbReference type="InterPro" id="IPR011009">
    <property type="entry name" value="Kinase-like_dom_sf"/>
</dbReference>
<name>A0A931BMJ6_9HYPH</name>
<dbReference type="Proteomes" id="UP000599312">
    <property type="component" value="Unassembled WGS sequence"/>
</dbReference>
<organism evidence="1 2">
    <name type="scientific">Microvirga alba</name>
    <dbReference type="NCBI Taxonomy" id="2791025"/>
    <lineage>
        <taxon>Bacteria</taxon>
        <taxon>Pseudomonadati</taxon>
        <taxon>Pseudomonadota</taxon>
        <taxon>Alphaproteobacteria</taxon>
        <taxon>Hyphomicrobiales</taxon>
        <taxon>Methylobacteriaceae</taxon>
        <taxon>Microvirga</taxon>
    </lineage>
</organism>
<dbReference type="AlphaFoldDB" id="A0A931BMJ6"/>
<sequence>MSWVFLAGDRVYKLKKAVRYPYLDFSTLSAREFYCREELRLNGRLASGIYLGVVPLVQGKTGKLSFAGEGSIVDWVIEMRRLPADRMLDVMLKSKLIGQDDVARLAHVLADFYRKSQRPAAPPDMSFHRSVGEMMDNRNALTCTKHLLDQSKITTLLDRVDAELLKARGMLEERSRSGHIVDGHGDLRPEHICMTEPIVIFDCLEFNPRLRLVDPFDELVFLGLECARLEAPWFGPALIEKVAHALSEEVPHDLIPLYTALHAVLRARLSLAHLLDPTPRDPAKWTPLAQQYLDLAEHALK</sequence>
<dbReference type="RefSeq" id="WP_196270656.1">
    <property type="nucleotide sequence ID" value="NZ_JADQDO010000002.1"/>
</dbReference>
<evidence type="ECO:0008006" key="3">
    <source>
        <dbReference type="Google" id="ProtNLM"/>
    </source>
</evidence>
<dbReference type="SUPFAM" id="SSF56112">
    <property type="entry name" value="Protein kinase-like (PK-like)"/>
    <property type="match status" value="1"/>
</dbReference>
<dbReference type="EMBL" id="JADQDO010000002">
    <property type="protein sequence ID" value="MBF9232648.1"/>
    <property type="molecule type" value="Genomic_DNA"/>
</dbReference>
<reference evidence="1" key="1">
    <citation type="submission" date="2020-11" db="EMBL/GenBank/DDBJ databases">
        <authorList>
            <person name="Kim M.K."/>
        </authorList>
    </citation>
    <scope>NUCLEOTIDE SEQUENCE</scope>
    <source>
        <strain evidence="1">BT350</strain>
    </source>
</reference>